<evidence type="ECO:0000313" key="6">
    <source>
        <dbReference type="EMBL" id="EKT64546.1"/>
    </source>
</evidence>
<evidence type="ECO:0000313" key="7">
    <source>
        <dbReference type="Proteomes" id="UP000009336"/>
    </source>
</evidence>
<keyword evidence="2" id="KW-0805">Transcription regulation</keyword>
<evidence type="ECO:0000259" key="5">
    <source>
        <dbReference type="PROSITE" id="PS50943"/>
    </source>
</evidence>
<keyword evidence="4" id="KW-0804">Transcription</keyword>
<reference evidence="6 7" key="1">
    <citation type="journal article" date="2012" name="BMC Genomics">
        <title>Comparative genomics of bacteria in the genus Providencia isolated from wild Drosophila melanogaster.</title>
        <authorList>
            <person name="Galac M.R."/>
            <person name="Lazzaro B.P."/>
        </authorList>
    </citation>
    <scope>NUCLEOTIDE SEQUENCE [LARGE SCALE GENOMIC DNA]</scope>
    <source>
        <strain evidence="6 7">DSM 19968</strain>
    </source>
</reference>
<evidence type="ECO:0000256" key="2">
    <source>
        <dbReference type="ARBA" id="ARBA00023015"/>
    </source>
</evidence>
<evidence type="ECO:0000256" key="1">
    <source>
        <dbReference type="ARBA" id="ARBA00006157"/>
    </source>
</evidence>
<comment type="similarity">
    <text evidence="1">Belongs to the ner transcriptional regulatory family.</text>
</comment>
<dbReference type="InterPro" id="IPR001387">
    <property type="entry name" value="Cro/C1-type_HTH"/>
</dbReference>
<comment type="caution">
    <text evidence="6">The sequence shown here is derived from an EMBL/GenBank/DDBJ whole genome shotgun (WGS) entry which is preliminary data.</text>
</comment>
<sequence length="71" mass="7925">MKETDWHRADIVAALHKQGVSLSQLSINAGLSPSTLRNALRAPYPRAEEIIAKAIGVTPQEIWPSRYLKMK</sequence>
<dbReference type="EMBL" id="AKKL01000007">
    <property type="protein sequence ID" value="EKT64546.1"/>
    <property type="molecule type" value="Genomic_DNA"/>
</dbReference>
<gene>
    <name evidence="6" type="ORF">OOA_02077</name>
</gene>
<keyword evidence="7" id="KW-1185">Reference proteome</keyword>
<proteinExistence type="inferred from homology"/>
<dbReference type="GO" id="GO:0003677">
    <property type="term" value="F:DNA binding"/>
    <property type="evidence" value="ECO:0007669"/>
    <property type="project" value="UniProtKB-KW"/>
</dbReference>
<evidence type="ECO:0000256" key="3">
    <source>
        <dbReference type="ARBA" id="ARBA00023125"/>
    </source>
</evidence>
<dbReference type="eggNOG" id="COG3423">
    <property type="taxonomic scope" value="Bacteria"/>
</dbReference>
<evidence type="ECO:0000256" key="4">
    <source>
        <dbReference type="ARBA" id="ARBA00023163"/>
    </source>
</evidence>
<feature type="domain" description="HTH cro/C1-type" evidence="5">
    <location>
        <begin position="11"/>
        <end position="62"/>
    </location>
</feature>
<organism evidence="6 7">
    <name type="scientific">Providencia burhodogranariea DSM 19968</name>
    <dbReference type="NCBI Taxonomy" id="1141662"/>
    <lineage>
        <taxon>Bacteria</taxon>
        <taxon>Pseudomonadati</taxon>
        <taxon>Pseudomonadota</taxon>
        <taxon>Gammaproteobacteria</taxon>
        <taxon>Enterobacterales</taxon>
        <taxon>Morganellaceae</taxon>
        <taxon>Providencia</taxon>
    </lineage>
</organism>
<protein>
    <submittedName>
        <fullName evidence="6">Maltose metabolism regulator</fullName>
    </submittedName>
</protein>
<dbReference type="SUPFAM" id="SSF47413">
    <property type="entry name" value="lambda repressor-like DNA-binding domains"/>
    <property type="match status" value="1"/>
</dbReference>
<dbReference type="AlphaFoldDB" id="K8WXA4"/>
<dbReference type="HOGENOM" id="CLU_162005_3_1_6"/>
<dbReference type="Gene3D" id="1.10.260.40">
    <property type="entry name" value="lambda repressor-like DNA-binding domains"/>
    <property type="match status" value="1"/>
</dbReference>
<dbReference type="PATRIC" id="fig|1141662.3.peg.419"/>
<name>K8WXA4_9GAMM</name>
<dbReference type="Proteomes" id="UP000009336">
    <property type="component" value="Unassembled WGS sequence"/>
</dbReference>
<keyword evidence="3" id="KW-0238">DNA-binding</keyword>
<dbReference type="InterPro" id="IPR010982">
    <property type="entry name" value="Lambda_DNA-bd_dom_sf"/>
</dbReference>
<dbReference type="Pfam" id="PF13693">
    <property type="entry name" value="HTH_35"/>
    <property type="match status" value="1"/>
</dbReference>
<accession>K8WXA4</accession>
<dbReference type="RefSeq" id="WP_008910462.1">
    <property type="nucleotide sequence ID" value="NZ_KB233222.1"/>
</dbReference>
<dbReference type="STRING" id="1141662.OOA_02077"/>
<dbReference type="PROSITE" id="PS50943">
    <property type="entry name" value="HTH_CROC1"/>
    <property type="match status" value="1"/>
</dbReference>
<dbReference type="InterPro" id="IPR038722">
    <property type="entry name" value="Ner_HTH_dom"/>
</dbReference>
<dbReference type="OrthoDB" id="5405994at2"/>